<dbReference type="Pfam" id="PF07589">
    <property type="entry name" value="PEP-CTERM"/>
    <property type="match status" value="1"/>
</dbReference>
<feature type="compositionally biased region" description="Basic and acidic residues" evidence="1">
    <location>
        <begin position="1"/>
        <end position="17"/>
    </location>
</feature>
<proteinExistence type="predicted"/>
<feature type="transmembrane region" description="Helical" evidence="2">
    <location>
        <begin position="55"/>
        <end position="79"/>
    </location>
</feature>
<gene>
    <name evidence="4" type="ORF">MTR64_14220</name>
</gene>
<feature type="region of interest" description="Disordered" evidence="1">
    <location>
        <begin position="1"/>
        <end position="20"/>
    </location>
</feature>
<keyword evidence="2" id="KW-1133">Transmembrane helix</keyword>
<protein>
    <submittedName>
        <fullName evidence="4">PEP-CTERM sorting domain-containing protein</fullName>
    </submittedName>
</protein>
<organism evidence="4 5">
    <name type="scientific">Novosphingobium album</name>
    <name type="common">ex Hu et al. 2023</name>
    <dbReference type="NCBI Taxonomy" id="2930093"/>
    <lineage>
        <taxon>Bacteria</taxon>
        <taxon>Pseudomonadati</taxon>
        <taxon>Pseudomonadota</taxon>
        <taxon>Alphaproteobacteria</taxon>
        <taxon>Sphingomonadales</taxon>
        <taxon>Sphingomonadaceae</taxon>
        <taxon>Novosphingobium</taxon>
    </lineage>
</organism>
<dbReference type="NCBIfam" id="TIGR02595">
    <property type="entry name" value="PEP_CTERM"/>
    <property type="match status" value="1"/>
</dbReference>
<dbReference type="Proteomes" id="UP001162880">
    <property type="component" value="Unassembled WGS sequence"/>
</dbReference>
<evidence type="ECO:0000313" key="4">
    <source>
        <dbReference type="EMBL" id="MCJ2179725.1"/>
    </source>
</evidence>
<keyword evidence="5" id="KW-1185">Reference proteome</keyword>
<sequence length="116" mass="12094">MRPCARPDCRPGGERRQGSGCNDPCRLCSVAGQCRNRPCCNALSGGWGRASRQRLIGIPVIFFRYFPAALPALLTAAPAGASAGTPLPEPSGLFLLGLGVAGVIVGRQLSSRKNSD</sequence>
<dbReference type="EMBL" id="JALHLE010000023">
    <property type="protein sequence ID" value="MCJ2179725.1"/>
    <property type="molecule type" value="Genomic_DNA"/>
</dbReference>
<evidence type="ECO:0000259" key="3">
    <source>
        <dbReference type="Pfam" id="PF07589"/>
    </source>
</evidence>
<keyword evidence="2" id="KW-0812">Transmembrane</keyword>
<evidence type="ECO:0000256" key="1">
    <source>
        <dbReference type="SAM" id="MobiDB-lite"/>
    </source>
</evidence>
<reference evidence="4" key="1">
    <citation type="submission" date="2022-03" db="EMBL/GenBank/DDBJ databases">
        <title>Identification of a novel bacterium isolated from mangrove sediments.</title>
        <authorList>
            <person name="Pan X."/>
        </authorList>
    </citation>
    <scope>NUCLEOTIDE SEQUENCE</scope>
    <source>
        <strain evidence="4">B2580</strain>
    </source>
</reference>
<comment type="caution">
    <text evidence="4">The sequence shown here is derived from an EMBL/GenBank/DDBJ whole genome shotgun (WGS) entry which is preliminary data.</text>
</comment>
<evidence type="ECO:0000313" key="5">
    <source>
        <dbReference type="Proteomes" id="UP001162880"/>
    </source>
</evidence>
<accession>A0ABT0B3U7</accession>
<dbReference type="InterPro" id="IPR013424">
    <property type="entry name" value="Ice-binding_C"/>
</dbReference>
<feature type="transmembrane region" description="Helical" evidence="2">
    <location>
        <begin position="91"/>
        <end position="110"/>
    </location>
</feature>
<evidence type="ECO:0000256" key="2">
    <source>
        <dbReference type="SAM" id="Phobius"/>
    </source>
</evidence>
<name>A0ABT0B3U7_9SPHN</name>
<keyword evidence="2" id="KW-0472">Membrane</keyword>
<feature type="domain" description="Ice-binding protein C-terminal" evidence="3">
    <location>
        <begin position="88"/>
        <end position="107"/>
    </location>
</feature>